<dbReference type="CDD" id="cd14332">
    <property type="entry name" value="UBA_RuvA_C"/>
    <property type="match status" value="1"/>
</dbReference>
<dbReference type="NCBIfam" id="TIGR00084">
    <property type="entry name" value="ruvA"/>
    <property type="match status" value="1"/>
</dbReference>
<reference evidence="8 9" key="1">
    <citation type="submission" date="2019-08" db="EMBL/GenBank/DDBJ databases">
        <title>In-depth cultivation of the pig gut microbiome towards novel bacterial diversity and tailored functional studies.</title>
        <authorList>
            <person name="Wylensek D."/>
            <person name="Hitch T.C.A."/>
            <person name="Clavel T."/>
        </authorList>
    </citation>
    <scope>NUCLEOTIDE SEQUENCE [LARGE SCALE GENOMIC DNA]</scope>
    <source>
        <strain evidence="8 9">RF-744-FAT-4</strain>
    </source>
</reference>
<dbReference type="GO" id="GO:0048476">
    <property type="term" value="C:Holliday junction resolvase complex"/>
    <property type="evidence" value="ECO:0007669"/>
    <property type="project" value="UniProtKB-UniRule"/>
</dbReference>
<dbReference type="Gene3D" id="1.10.150.20">
    <property type="entry name" value="5' to 3' exonuclease, C-terminal subdomain"/>
    <property type="match status" value="1"/>
</dbReference>
<evidence type="ECO:0000313" key="9">
    <source>
        <dbReference type="Proteomes" id="UP000461754"/>
    </source>
</evidence>
<evidence type="ECO:0000259" key="7">
    <source>
        <dbReference type="SMART" id="SM00278"/>
    </source>
</evidence>
<evidence type="ECO:0000256" key="1">
    <source>
        <dbReference type="ARBA" id="ARBA00022490"/>
    </source>
</evidence>
<gene>
    <name evidence="6 8" type="primary">ruvA</name>
    <name evidence="8" type="ORF">FYJ52_01055</name>
</gene>
<evidence type="ECO:0000313" key="8">
    <source>
        <dbReference type="EMBL" id="MSS19004.1"/>
    </source>
</evidence>
<dbReference type="GO" id="GO:0016787">
    <property type="term" value="F:hydrolase activity"/>
    <property type="evidence" value="ECO:0007669"/>
    <property type="project" value="UniProtKB-KW"/>
</dbReference>
<keyword evidence="5 6" id="KW-0234">DNA repair</keyword>
<keyword evidence="8" id="KW-0378">Hydrolase</keyword>
<dbReference type="InterPro" id="IPR000085">
    <property type="entry name" value="RuvA"/>
</dbReference>
<comment type="similarity">
    <text evidence="6">Belongs to the RuvA family.</text>
</comment>
<dbReference type="InterPro" id="IPR036267">
    <property type="entry name" value="RuvA_C_sf"/>
</dbReference>
<keyword evidence="3 6" id="KW-0238">DNA-binding</keyword>
<dbReference type="Gene3D" id="2.40.50.140">
    <property type="entry name" value="Nucleic acid-binding proteins"/>
    <property type="match status" value="1"/>
</dbReference>
<dbReference type="SMART" id="SM00278">
    <property type="entry name" value="HhH1"/>
    <property type="match status" value="2"/>
</dbReference>
<dbReference type="Pfam" id="PF01330">
    <property type="entry name" value="RuvA_N"/>
    <property type="match status" value="1"/>
</dbReference>
<dbReference type="SUPFAM" id="SSF46929">
    <property type="entry name" value="DNA helicase RuvA subunit, C-terminal domain"/>
    <property type="match status" value="1"/>
</dbReference>
<comment type="function">
    <text evidence="6">The RuvA-RuvB-RuvC complex processes Holliday junction (HJ) DNA during genetic recombination and DNA repair, while the RuvA-RuvB complex plays an important role in the rescue of blocked DNA replication forks via replication fork reversal (RFR). RuvA specifically binds to HJ cruciform DNA, conferring on it an open structure. The RuvB hexamer acts as an ATP-dependent pump, pulling dsDNA into and through the RuvAB complex. HJ branch migration allows RuvC to scan DNA until it finds its consensus sequence, where it cleaves and resolves the cruciform DNA.</text>
</comment>
<dbReference type="SUPFAM" id="SSF47781">
    <property type="entry name" value="RuvA domain 2-like"/>
    <property type="match status" value="1"/>
</dbReference>
<keyword evidence="4 6" id="KW-0233">DNA recombination</keyword>
<keyword evidence="2 6" id="KW-0227">DNA damage</keyword>
<dbReference type="GO" id="GO:0005737">
    <property type="term" value="C:cytoplasm"/>
    <property type="evidence" value="ECO:0007669"/>
    <property type="project" value="UniProtKB-SubCell"/>
</dbReference>
<keyword evidence="9" id="KW-1185">Reference proteome</keyword>
<feature type="domain" description="Helix-hairpin-helix DNA-binding motif class 1" evidence="7">
    <location>
        <begin position="73"/>
        <end position="92"/>
    </location>
</feature>
<dbReference type="InterPro" id="IPR012340">
    <property type="entry name" value="NA-bd_OB-fold"/>
</dbReference>
<comment type="caution">
    <text evidence="6">Lacks conserved residue(s) required for the propagation of feature annotation.</text>
</comment>
<dbReference type="InterPro" id="IPR003583">
    <property type="entry name" value="Hlx-hairpin-Hlx_DNA-bd_motif"/>
</dbReference>
<dbReference type="InterPro" id="IPR011114">
    <property type="entry name" value="RuvA_C"/>
</dbReference>
<comment type="caution">
    <text evidence="8">The sequence shown here is derived from an EMBL/GenBank/DDBJ whole genome shotgun (WGS) entry which is preliminary data.</text>
</comment>
<comment type="domain">
    <text evidence="6">Has three domains with a flexible linker between the domains II and III and assumes an 'L' shape. Domain III is highly mobile and contacts RuvB.</text>
</comment>
<organism evidence="8 9">
    <name type="scientific">Pseudoramibacter porci</name>
    <dbReference type="NCBI Taxonomy" id="2606631"/>
    <lineage>
        <taxon>Bacteria</taxon>
        <taxon>Bacillati</taxon>
        <taxon>Bacillota</taxon>
        <taxon>Clostridia</taxon>
        <taxon>Eubacteriales</taxon>
        <taxon>Eubacteriaceae</taxon>
        <taxon>Pseudoramibacter</taxon>
    </lineage>
</organism>
<dbReference type="GO" id="GO:0006310">
    <property type="term" value="P:DNA recombination"/>
    <property type="evidence" value="ECO:0007669"/>
    <property type="project" value="UniProtKB-UniRule"/>
</dbReference>
<feature type="region of interest" description="Domain I" evidence="6">
    <location>
        <begin position="1"/>
        <end position="64"/>
    </location>
</feature>
<feature type="domain" description="Helix-hairpin-helix DNA-binding motif class 1" evidence="7">
    <location>
        <begin position="108"/>
        <end position="127"/>
    </location>
</feature>
<dbReference type="HAMAP" id="MF_00031">
    <property type="entry name" value="DNA_HJ_migration_RuvA"/>
    <property type="match status" value="1"/>
</dbReference>
<sequence length="205" mass="22208">MFEYIKGVLEAERADGVVIEAGGFGYWIRTSMTTNAALPALHQPVKLLLYPAFREDDVTLYGFSTEEERQLFVTLIGISGIGPKAAMSLLSQFDEATFIHHIKNADAKAISKAPGVGKKTAERIILELKDKYKDFETTDNVIDGAEGGATKRMQTADALYNEGINGLLGLGYAYREASDLIDQVIAPGMSIEELLKAALTAASKS</sequence>
<dbReference type="AlphaFoldDB" id="A0A7X2NEM5"/>
<evidence type="ECO:0000256" key="4">
    <source>
        <dbReference type="ARBA" id="ARBA00023172"/>
    </source>
</evidence>
<dbReference type="Proteomes" id="UP000461754">
    <property type="component" value="Unassembled WGS sequence"/>
</dbReference>
<dbReference type="Pfam" id="PF14520">
    <property type="entry name" value="HHH_5"/>
    <property type="match status" value="1"/>
</dbReference>
<dbReference type="GO" id="GO:0000400">
    <property type="term" value="F:four-way junction DNA binding"/>
    <property type="evidence" value="ECO:0007669"/>
    <property type="project" value="UniProtKB-UniRule"/>
</dbReference>
<dbReference type="InterPro" id="IPR013849">
    <property type="entry name" value="DNA_helicase_Holl-junc_RuvA_I"/>
</dbReference>
<dbReference type="GO" id="GO:0006281">
    <property type="term" value="P:DNA repair"/>
    <property type="evidence" value="ECO:0007669"/>
    <property type="project" value="UniProtKB-UniRule"/>
</dbReference>
<evidence type="ECO:0000256" key="5">
    <source>
        <dbReference type="ARBA" id="ARBA00023204"/>
    </source>
</evidence>
<evidence type="ECO:0000256" key="3">
    <source>
        <dbReference type="ARBA" id="ARBA00023125"/>
    </source>
</evidence>
<dbReference type="EMBL" id="VUMO01000001">
    <property type="protein sequence ID" value="MSS19004.1"/>
    <property type="molecule type" value="Genomic_DNA"/>
</dbReference>
<dbReference type="InterPro" id="IPR010994">
    <property type="entry name" value="RuvA_2-like"/>
</dbReference>
<dbReference type="Gene3D" id="1.10.8.10">
    <property type="entry name" value="DNA helicase RuvA subunit, C-terminal domain"/>
    <property type="match status" value="1"/>
</dbReference>
<keyword evidence="1 6" id="KW-0963">Cytoplasm</keyword>
<comment type="subcellular location">
    <subcellularLocation>
        <location evidence="6">Cytoplasm</location>
    </subcellularLocation>
</comment>
<comment type="subunit">
    <text evidence="6">Homotetramer. Forms an RuvA(8)-RuvB(12)-Holliday junction (HJ) complex. HJ DNA is sandwiched between 2 RuvA tetramers; dsDNA enters through RuvA and exits via RuvB. An RuvB hexamer assembles on each DNA strand where it exits the tetramer. Each RuvB hexamer is contacted by two RuvA subunits (via domain III) on 2 adjacent RuvB subunits; this complex drives branch migration. In the full resolvosome a probable DNA-RuvA(4)-RuvB(12)-RuvC(2) complex forms which resolves the HJ.</text>
</comment>
<dbReference type="RefSeq" id="WP_154575407.1">
    <property type="nucleotide sequence ID" value="NZ_VUMO01000001.1"/>
</dbReference>
<evidence type="ECO:0000256" key="2">
    <source>
        <dbReference type="ARBA" id="ARBA00022763"/>
    </source>
</evidence>
<dbReference type="GO" id="GO:0009379">
    <property type="term" value="C:Holliday junction helicase complex"/>
    <property type="evidence" value="ECO:0007669"/>
    <property type="project" value="InterPro"/>
</dbReference>
<dbReference type="SUPFAM" id="SSF50249">
    <property type="entry name" value="Nucleic acid-binding proteins"/>
    <property type="match status" value="1"/>
</dbReference>
<accession>A0A7X2NEM5</accession>
<evidence type="ECO:0000256" key="6">
    <source>
        <dbReference type="HAMAP-Rule" id="MF_00031"/>
    </source>
</evidence>
<dbReference type="GO" id="GO:0009378">
    <property type="term" value="F:four-way junction helicase activity"/>
    <property type="evidence" value="ECO:0007669"/>
    <property type="project" value="InterPro"/>
</dbReference>
<feature type="region of interest" description="Domain III" evidence="6">
    <location>
        <begin position="150"/>
        <end position="205"/>
    </location>
</feature>
<dbReference type="GO" id="GO:0005524">
    <property type="term" value="F:ATP binding"/>
    <property type="evidence" value="ECO:0007669"/>
    <property type="project" value="InterPro"/>
</dbReference>
<protein>
    <recommendedName>
        <fullName evidence="6">Holliday junction branch migration complex subunit RuvA</fullName>
    </recommendedName>
</protein>
<dbReference type="Pfam" id="PF07499">
    <property type="entry name" value="RuvA_C"/>
    <property type="match status" value="1"/>
</dbReference>
<name>A0A7X2NEM5_9FIRM</name>
<proteinExistence type="inferred from homology"/>